<evidence type="ECO:0000313" key="2">
    <source>
        <dbReference type="EMBL" id="KGE66811.1"/>
    </source>
</evidence>
<proteinExistence type="predicted"/>
<sequence>MSEMKKVTVTVKNFESSSGDEYARLYKKVRMVDEAGKIIYYKNLIIPKYLERHGAFARDIPRTWFVKSVHRSAVLVVAFETPNGTVEYDFDEIRNVSRGGFWGGVLIGIAAIPAGVIVAIATYGIGLALIPFMLYQAYSQVFRIPARLSRKQLLHDFSYHGISVGEGWSR</sequence>
<protein>
    <submittedName>
        <fullName evidence="2">Uncharacterized protein</fullName>
    </submittedName>
</protein>
<dbReference type="OrthoDB" id="6992939at2"/>
<keyword evidence="1" id="KW-0812">Transmembrane</keyword>
<accession>A0A0A1Z191</accession>
<dbReference type="Proteomes" id="UP000030060">
    <property type="component" value="Unassembled WGS sequence"/>
</dbReference>
<dbReference type="AlphaFoldDB" id="A0A0A1Z191"/>
<dbReference type="EMBL" id="ASGY01000121">
    <property type="protein sequence ID" value="KGE66811.1"/>
    <property type="molecule type" value="Genomic_DNA"/>
</dbReference>
<gene>
    <name evidence="2" type="ORF">K814_0116690</name>
</gene>
<keyword evidence="1" id="KW-0472">Membrane</keyword>
<comment type="caution">
    <text evidence="2">The sequence shown here is derived from an EMBL/GenBank/DDBJ whole genome shotgun (WGS) entry which is preliminary data.</text>
</comment>
<reference evidence="2 3" key="1">
    <citation type="journal article" date="2013" name="Genome Announc.">
        <title>Draft Genome Sequence of Pseudomonas fluorescens LMG 5329, a White Line-Inducing Principle-Producing Bioindicator for the Mushroom Pathogen Pseudomonas tolaasii.</title>
        <authorList>
            <person name="Ghequire M.G."/>
            <person name="Rokni-Zadeh H."/>
            <person name="Zarrineh P."/>
            <person name="De Mot R."/>
        </authorList>
    </citation>
    <scope>NUCLEOTIDE SEQUENCE [LARGE SCALE GENOMIC DNA]</scope>
    <source>
        <strain evidence="2 3">LMG 5329</strain>
    </source>
</reference>
<feature type="transmembrane region" description="Helical" evidence="1">
    <location>
        <begin position="101"/>
        <end position="134"/>
    </location>
</feature>
<name>A0A0A1Z191_PSEFL</name>
<organism evidence="2 3">
    <name type="scientific">Pseudomonas fluorescens LMG 5329</name>
    <dbReference type="NCBI Taxonomy" id="1324332"/>
    <lineage>
        <taxon>Bacteria</taxon>
        <taxon>Pseudomonadati</taxon>
        <taxon>Pseudomonadota</taxon>
        <taxon>Gammaproteobacteria</taxon>
        <taxon>Pseudomonadales</taxon>
        <taxon>Pseudomonadaceae</taxon>
        <taxon>Pseudomonas</taxon>
    </lineage>
</organism>
<evidence type="ECO:0000256" key="1">
    <source>
        <dbReference type="SAM" id="Phobius"/>
    </source>
</evidence>
<evidence type="ECO:0000313" key="3">
    <source>
        <dbReference type="Proteomes" id="UP000030060"/>
    </source>
</evidence>
<keyword evidence="1" id="KW-1133">Transmembrane helix</keyword>